<accession>A0A1G1X5U6</accession>
<evidence type="ECO:0008006" key="4">
    <source>
        <dbReference type="Google" id="ProtNLM"/>
    </source>
</evidence>
<feature type="transmembrane region" description="Helical" evidence="1">
    <location>
        <begin position="132"/>
        <end position="149"/>
    </location>
</feature>
<dbReference type="EMBL" id="MHHS01000050">
    <property type="protein sequence ID" value="OGY35402.1"/>
    <property type="molecule type" value="Genomic_DNA"/>
</dbReference>
<keyword evidence="1" id="KW-1133">Transmembrane helix</keyword>
<organism evidence="2 3">
    <name type="scientific">Candidatus Andersenbacteria bacterium RIFCSPHIGHO2_12_FULL_45_11b</name>
    <dbReference type="NCBI Taxonomy" id="1797282"/>
    <lineage>
        <taxon>Bacteria</taxon>
        <taxon>Candidatus Anderseniibacteriota</taxon>
    </lineage>
</organism>
<gene>
    <name evidence="2" type="ORF">A3E36_01750</name>
</gene>
<reference evidence="2 3" key="1">
    <citation type="journal article" date="2016" name="Nat. Commun.">
        <title>Thousands of microbial genomes shed light on interconnected biogeochemical processes in an aquifer system.</title>
        <authorList>
            <person name="Anantharaman K."/>
            <person name="Brown C.T."/>
            <person name="Hug L.A."/>
            <person name="Sharon I."/>
            <person name="Castelle C.J."/>
            <person name="Probst A.J."/>
            <person name="Thomas B.C."/>
            <person name="Singh A."/>
            <person name="Wilkins M.J."/>
            <person name="Karaoz U."/>
            <person name="Brodie E.L."/>
            <person name="Williams K.H."/>
            <person name="Hubbard S.S."/>
            <person name="Banfield J.F."/>
        </authorList>
    </citation>
    <scope>NUCLEOTIDE SEQUENCE [LARGE SCALE GENOMIC DNA]</scope>
</reference>
<protein>
    <recommendedName>
        <fullName evidence="4">DUF3307 domain-containing protein</fullName>
    </recommendedName>
</protein>
<evidence type="ECO:0000256" key="1">
    <source>
        <dbReference type="SAM" id="Phobius"/>
    </source>
</evidence>
<keyword evidence="1" id="KW-0812">Transmembrane</keyword>
<comment type="caution">
    <text evidence="2">The sequence shown here is derived from an EMBL/GenBank/DDBJ whole genome shotgun (WGS) entry which is preliminary data.</text>
</comment>
<keyword evidence="1" id="KW-0472">Membrane</keyword>
<evidence type="ECO:0000313" key="3">
    <source>
        <dbReference type="Proteomes" id="UP000177941"/>
    </source>
</evidence>
<proteinExistence type="predicted"/>
<name>A0A1G1X5U6_9BACT</name>
<sequence length="150" mass="16476">MLSLFHTIISIPFGILFQNPILAFSAAFAMHVLCDHLLHWNIYPHKMRRYPFELVALDVVGGLGAAYLIAGNAIFTLPVLAAIAGGNMPDILHAFWGFLPERIQKKSPALIRAAFAFHIHVQRETDSIPKGLVSQIIVGGIAIIITRALL</sequence>
<dbReference type="Proteomes" id="UP000177941">
    <property type="component" value="Unassembled WGS sequence"/>
</dbReference>
<evidence type="ECO:0000313" key="2">
    <source>
        <dbReference type="EMBL" id="OGY35402.1"/>
    </source>
</evidence>
<dbReference type="AlphaFoldDB" id="A0A1G1X5U6"/>
<feature type="transmembrane region" description="Helical" evidence="1">
    <location>
        <begin position="20"/>
        <end position="38"/>
    </location>
</feature>